<dbReference type="EMBL" id="JABFAD010000046">
    <property type="protein sequence ID" value="MBA0817360.1"/>
    <property type="molecule type" value="Genomic_DNA"/>
</dbReference>
<organism evidence="1 2">
    <name type="scientific">Gossypium harknessii</name>
    <dbReference type="NCBI Taxonomy" id="34285"/>
    <lineage>
        <taxon>Eukaryota</taxon>
        <taxon>Viridiplantae</taxon>
        <taxon>Streptophyta</taxon>
        <taxon>Embryophyta</taxon>
        <taxon>Tracheophyta</taxon>
        <taxon>Spermatophyta</taxon>
        <taxon>Magnoliopsida</taxon>
        <taxon>eudicotyledons</taxon>
        <taxon>Gunneridae</taxon>
        <taxon>Pentapetalae</taxon>
        <taxon>rosids</taxon>
        <taxon>malvids</taxon>
        <taxon>Malvales</taxon>
        <taxon>Malvaceae</taxon>
        <taxon>Malvoideae</taxon>
        <taxon>Gossypium</taxon>
    </lineage>
</organism>
<dbReference type="Proteomes" id="UP000593560">
    <property type="component" value="Unassembled WGS sequence"/>
</dbReference>
<proteinExistence type="predicted"/>
<keyword evidence="2" id="KW-1185">Reference proteome</keyword>
<reference evidence="1 2" key="1">
    <citation type="journal article" date="2019" name="Genome Biol. Evol.">
        <title>Insights into the evolution of the New World diploid cottons (Gossypium, subgenus Houzingenia) based on genome sequencing.</title>
        <authorList>
            <person name="Grover C.E."/>
            <person name="Arick M.A. 2nd"/>
            <person name="Thrash A."/>
            <person name="Conover J.L."/>
            <person name="Sanders W.S."/>
            <person name="Peterson D.G."/>
            <person name="Frelichowski J.E."/>
            <person name="Scheffler J.A."/>
            <person name="Scheffler B.E."/>
            <person name="Wendel J.F."/>
        </authorList>
    </citation>
    <scope>NUCLEOTIDE SEQUENCE [LARGE SCALE GENOMIC DNA]</scope>
    <source>
        <strain evidence="1">0</strain>
        <tissue evidence="1">Leaf</tissue>
    </source>
</reference>
<evidence type="ECO:0000313" key="1">
    <source>
        <dbReference type="EMBL" id="MBA0817360.1"/>
    </source>
</evidence>
<feature type="non-terminal residue" evidence="1">
    <location>
        <position position="1"/>
    </location>
</feature>
<protein>
    <submittedName>
        <fullName evidence="1">Uncharacterized protein</fullName>
    </submittedName>
</protein>
<dbReference type="AlphaFoldDB" id="A0A7J9I5I9"/>
<accession>A0A7J9I5I9</accession>
<gene>
    <name evidence="1" type="ORF">Gohar_003779</name>
</gene>
<evidence type="ECO:0000313" key="2">
    <source>
        <dbReference type="Proteomes" id="UP000593560"/>
    </source>
</evidence>
<comment type="caution">
    <text evidence="1">The sequence shown here is derived from an EMBL/GenBank/DDBJ whole genome shotgun (WGS) entry which is preliminary data.</text>
</comment>
<name>A0A7J9I5I9_9ROSI</name>
<sequence length="72" mass="8538">VLYIFRDCPIARSIWDKIVPAETFSSFYIGSLQEWITSNFQMHQTIFLVAIHWSCLFKIISWLISKNLRQEG</sequence>